<dbReference type="EMBL" id="BJHW01000001">
    <property type="protein sequence ID" value="GDY57103.1"/>
    <property type="molecule type" value="Genomic_DNA"/>
</dbReference>
<evidence type="ECO:0000256" key="1">
    <source>
        <dbReference type="SAM" id="MobiDB-lite"/>
    </source>
</evidence>
<dbReference type="AlphaFoldDB" id="A0A4D4LG68"/>
<name>A0A4D4LG68_STRVO</name>
<protein>
    <recommendedName>
        <fullName evidence="4">AG1 protein</fullName>
    </recommendedName>
</protein>
<dbReference type="Proteomes" id="UP000301309">
    <property type="component" value="Unassembled WGS sequence"/>
</dbReference>
<organism evidence="2 3">
    <name type="scientific">Streptomyces violaceusniger</name>
    <dbReference type="NCBI Taxonomy" id="68280"/>
    <lineage>
        <taxon>Bacteria</taxon>
        <taxon>Bacillati</taxon>
        <taxon>Actinomycetota</taxon>
        <taxon>Actinomycetes</taxon>
        <taxon>Kitasatosporales</taxon>
        <taxon>Streptomycetaceae</taxon>
        <taxon>Streptomyces</taxon>
        <taxon>Streptomyces violaceusniger group</taxon>
    </lineage>
</organism>
<accession>A0A4D4LG68</accession>
<reference evidence="2 3" key="1">
    <citation type="journal article" date="2020" name="Int. J. Syst. Evol. Microbiol.">
        <title>Reclassification of Streptomyces castelarensis and Streptomyces sporoclivatus as later heterotypic synonyms of Streptomyces antimycoticus.</title>
        <authorList>
            <person name="Komaki H."/>
            <person name="Tamura T."/>
        </authorList>
    </citation>
    <scope>NUCLEOTIDE SEQUENCE [LARGE SCALE GENOMIC DNA]</scope>
    <source>
        <strain evidence="2 3">NBRC 13459</strain>
    </source>
</reference>
<proteinExistence type="predicted"/>
<evidence type="ECO:0008006" key="4">
    <source>
        <dbReference type="Google" id="ProtNLM"/>
    </source>
</evidence>
<keyword evidence="3" id="KW-1185">Reference proteome</keyword>
<sequence>MVFSHGGNVSFEDEWAQIKSEAAQRQETHMRLNQVDGPGGTAPSPAAQKGDLSVKAKDLAAIGDAAFKLYQRLDKDGDHAQTTSATAAKDLKDDFDIGGALSDVVETWRTQVNSLLAACAHISNHLDYTKKAHAGDEHYIAASFSYETLDENFR</sequence>
<evidence type="ECO:0000313" key="2">
    <source>
        <dbReference type="EMBL" id="GDY57103.1"/>
    </source>
</evidence>
<feature type="region of interest" description="Disordered" evidence="1">
    <location>
        <begin position="22"/>
        <end position="51"/>
    </location>
</feature>
<gene>
    <name evidence="2" type="ORF">SVIO_077260</name>
</gene>
<comment type="caution">
    <text evidence="2">The sequence shown here is derived from an EMBL/GenBank/DDBJ whole genome shotgun (WGS) entry which is preliminary data.</text>
</comment>
<evidence type="ECO:0000313" key="3">
    <source>
        <dbReference type="Proteomes" id="UP000301309"/>
    </source>
</evidence>